<evidence type="ECO:0000313" key="2">
    <source>
        <dbReference type="EMBL" id="MCS0630140.1"/>
    </source>
</evidence>
<dbReference type="Proteomes" id="UP001165263">
    <property type="component" value="Unassembled WGS sequence"/>
</dbReference>
<gene>
    <name evidence="2" type="ORF">NX786_12425</name>
</gene>
<evidence type="ECO:0008006" key="4">
    <source>
        <dbReference type="Google" id="ProtNLM"/>
    </source>
</evidence>
<name>A0ABT2BYD4_9BURK</name>
<sequence>MKKFIKLVLFASALALPVRALCSSAWVARAFVGAQGYVQIDDGVYAARDLPLEERRRALTALHAARGRIAGTFGAPVARPTTIIAANDREAARLGLADDVPGTAFISPLRTEVVLNLAHFSIDVTAHELVHAEVAQRLGFWTRAVKLPVWFDEGVAVQLDRREPYLIDCGAVGGQRIREVRQLTTVRRFWHGDGGQIVRNYQAAKCAAADVLERHPPRTLYASLARLAEGAHFDDVFGPEPITP</sequence>
<comment type="caution">
    <text evidence="2">The sequence shown here is derived from an EMBL/GenBank/DDBJ whole genome shotgun (WGS) entry which is preliminary data.</text>
</comment>
<evidence type="ECO:0000313" key="3">
    <source>
        <dbReference type="Proteomes" id="UP001165263"/>
    </source>
</evidence>
<proteinExistence type="predicted"/>
<dbReference type="EMBL" id="JANUHC010000004">
    <property type="protein sequence ID" value="MCS0630140.1"/>
    <property type="molecule type" value="Genomic_DNA"/>
</dbReference>
<accession>A0ABT2BYD4</accession>
<evidence type="ECO:0000256" key="1">
    <source>
        <dbReference type="SAM" id="SignalP"/>
    </source>
</evidence>
<feature type="chain" id="PRO_5045724639" description="DUF1570 domain-containing protein" evidence="1">
    <location>
        <begin position="21"/>
        <end position="244"/>
    </location>
</feature>
<dbReference type="RefSeq" id="WP_259449259.1">
    <property type="nucleotide sequence ID" value="NZ_CP119520.1"/>
</dbReference>
<feature type="signal peptide" evidence="1">
    <location>
        <begin position="1"/>
        <end position="20"/>
    </location>
</feature>
<organism evidence="2 3">
    <name type="scientific">Telluria mixta</name>
    <dbReference type="NCBI Taxonomy" id="34071"/>
    <lineage>
        <taxon>Bacteria</taxon>
        <taxon>Pseudomonadati</taxon>
        <taxon>Pseudomonadota</taxon>
        <taxon>Betaproteobacteria</taxon>
        <taxon>Burkholderiales</taxon>
        <taxon>Oxalobacteraceae</taxon>
        <taxon>Telluria group</taxon>
        <taxon>Telluria</taxon>
    </lineage>
</organism>
<reference evidence="2" key="1">
    <citation type="submission" date="2022-08" db="EMBL/GenBank/DDBJ databases">
        <title>Reclassification of Massilia species as members of the genera Telluria, Duganella, Pseudoduganella, Mokoshia gen. nov. and Zemynaea gen. nov. using orthogonal and non-orthogonal genome-based approaches.</title>
        <authorList>
            <person name="Bowman J.P."/>
        </authorList>
    </citation>
    <scope>NUCLEOTIDE SEQUENCE</scope>
    <source>
        <strain evidence="2">LMG 11547</strain>
    </source>
</reference>
<keyword evidence="1" id="KW-0732">Signal</keyword>
<protein>
    <recommendedName>
        <fullName evidence="4">DUF1570 domain-containing protein</fullName>
    </recommendedName>
</protein>
<keyword evidence="3" id="KW-1185">Reference proteome</keyword>